<accession>A0A388TGE4</accession>
<dbReference type="AlphaFoldDB" id="A0A388TGE4"/>
<dbReference type="Proteomes" id="UP000275925">
    <property type="component" value="Unassembled WGS sequence"/>
</dbReference>
<comment type="caution">
    <text evidence="2">The sequence shown here is derived from an EMBL/GenBank/DDBJ whole genome shotgun (WGS) entry which is preliminary data.</text>
</comment>
<name>A0A388TGE4_9BACT</name>
<organism evidence="2 3">
    <name type="scientific">Candidatus Termititenax persephonae</name>
    <dbReference type="NCBI Taxonomy" id="2218525"/>
    <lineage>
        <taxon>Bacteria</taxon>
        <taxon>Bacillati</taxon>
        <taxon>Candidatus Margulisiibacteriota</taxon>
        <taxon>Candidatus Termititenacia</taxon>
        <taxon>Candidatus Termititenacales</taxon>
        <taxon>Candidatus Termititenacaceae</taxon>
        <taxon>Candidatus Termititenax</taxon>
    </lineage>
</organism>
<evidence type="ECO:0000313" key="2">
    <source>
        <dbReference type="EMBL" id="GBR76172.1"/>
    </source>
</evidence>
<evidence type="ECO:0008006" key="4">
    <source>
        <dbReference type="Google" id="ProtNLM"/>
    </source>
</evidence>
<keyword evidence="3" id="KW-1185">Reference proteome</keyword>
<evidence type="ECO:0000313" key="3">
    <source>
        <dbReference type="Proteomes" id="UP000275925"/>
    </source>
</evidence>
<protein>
    <recommendedName>
        <fullName evidence="4">PorV/PorQ family protein</fullName>
    </recommendedName>
</protein>
<sequence length="487" mass="53172">MDNNLSARSLALGNVGVALLDASSAYLNPAIIKTQNHQTYQLTSAKVLDEVNYLAFTCSLGNTSFFDLGLGLSFLSSGVEDIQGTTYDEESGTAERTERFGYSGKAYILTTGYQITDTIFLGANLKSIQETLYHDSGSGLGLDVGLLWRPGSLAIGLSALNAVAPKLNWSTGWSEELNMRILGGISWQMLDNLGFYSQFESNGGLSYYGAGAEFVLFKMVALRAGYNPDHISIGTGLDTGSFTLDYAYLLNSDQEAGSSHYISFAYLFYGSQSRRSEDQGDRSKQKMQDAIKAEKERQSEETQTARVETAKTTLEKTAEIKPLPVQGGVVIETAVIDTANVTLDPADPIIIKLEETVDGTLLPTTMVNIVEGDRNNVFDYQISLITARYSEQNKRLQVSIYLDNIGNQPITVSANFRLLNAAGAVLQESKDLQTQLPIKDTRILRLPYDINLPSGTYYLEISSTAQGITRYQKDEYVKGAAGAPVSF</sequence>
<proteinExistence type="predicted"/>
<reference evidence="2 3" key="1">
    <citation type="journal article" date="2019" name="ISME J.">
        <title>Genome analyses of uncultured TG2/ZB3 bacteria in 'Margulisbacteria' specifically attached to ectosymbiotic spirochetes of protists in the termite gut.</title>
        <authorList>
            <person name="Utami Y.D."/>
            <person name="Kuwahara H."/>
            <person name="Igai K."/>
            <person name="Murakami T."/>
            <person name="Sugaya K."/>
            <person name="Morikawa T."/>
            <person name="Nagura Y."/>
            <person name="Yuki M."/>
            <person name="Deevong P."/>
            <person name="Inoue T."/>
            <person name="Kihara K."/>
            <person name="Lo N."/>
            <person name="Yamada A."/>
            <person name="Ohkuma M."/>
            <person name="Hongoh Y."/>
        </authorList>
    </citation>
    <scope>NUCLEOTIDE SEQUENCE [LARGE SCALE GENOMIC DNA]</scope>
    <source>
        <strain evidence="2">NkOx7-02</strain>
    </source>
</reference>
<dbReference type="EMBL" id="BGZO01000017">
    <property type="protein sequence ID" value="GBR76172.1"/>
    <property type="molecule type" value="Genomic_DNA"/>
</dbReference>
<dbReference type="Gene3D" id="2.40.160.60">
    <property type="entry name" value="Outer membrane protein transport protein (OMPP1/FadL/TodX)"/>
    <property type="match status" value="1"/>
</dbReference>
<evidence type="ECO:0000256" key="1">
    <source>
        <dbReference type="SAM" id="MobiDB-lite"/>
    </source>
</evidence>
<feature type="compositionally biased region" description="Basic and acidic residues" evidence="1">
    <location>
        <begin position="275"/>
        <end position="300"/>
    </location>
</feature>
<feature type="region of interest" description="Disordered" evidence="1">
    <location>
        <begin position="275"/>
        <end position="309"/>
    </location>
</feature>
<gene>
    <name evidence="2" type="ORF">NO2_0768</name>
</gene>